<organism evidence="4 5">
    <name type="scientific">Heyndrickxia oleronia</name>
    <dbReference type="NCBI Taxonomy" id="38875"/>
    <lineage>
        <taxon>Bacteria</taxon>
        <taxon>Bacillati</taxon>
        <taxon>Bacillota</taxon>
        <taxon>Bacilli</taxon>
        <taxon>Bacillales</taxon>
        <taxon>Bacillaceae</taxon>
        <taxon>Heyndrickxia</taxon>
    </lineage>
</organism>
<dbReference type="PRINTS" id="PR00862">
    <property type="entry name" value="PROLIGOPTASE"/>
</dbReference>
<dbReference type="Pfam" id="PF00326">
    <property type="entry name" value="Peptidase_S9"/>
    <property type="match status" value="1"/>
</dbReference>
<name>A0AAW6T2M8_9BACI</name>
<feature type="domain" description="Peptidase S9 prolyl oligopeptidase catalytic" evidence="3">
    <location>
        <begin position="391"/>
        <end position="593"/>
    </location>
</feature>
<dbReference type="InterPro" id="IPR001375">
    <property type="entry name" value="Peptidase_S9_cat"/>
</dbReference>
<sequence length="594" mass="68312">MKSIGVKQFLHVRTADHPVYHPEGNQLTFITNYSGLPQVWDLPMREGWPTQASFTDERVIFVKYIPGTNRRIVGMDVGVNEKQQLFILEENGELMPLTNSPEHIHHFGGVSPDGNYLAWSSNRRHPAYFDIYVQNLKTFEIERVFKGDGLFKPLKWHPKGTSILIEKINTNLDNDLGLLDIASGAVTWLTYHEGEAIFVSPQFNFDGDELYVLTNMEREFTGLASIDITMKVLSWIDTRKWDLEGLAISSDKKKLAYTVNEGGVSKGILYDVQEERVNTWETPIGVITRLTFSPDDRKLAYVFDGPTLPSDIWELDIQLNRTKRLTYVSRSPMIEPELVEPELIHFHSFDRLKIPAFYYKPKHFKGKLPVVIFVHGGPESQIRAVYNPFLQYFLNRGYAVCTPNVRGSTGYGKTYSHLDDVEKRMDSVQDLTYLVEWLKTEGSADPLKIAIMGRSYGGFMVLAAITHYPKIWAAAIDIVGISSFRSFLENTSVWRRKLREAEYGNIEEHGEFFDQIDPIHHTDKINAPLMVLHGANDPRVPIEETEQIVTELRERNHPIQYIRFEDEGHFFVKLKNNIIAYTRVADFLEKYIGK</sequence>
<dbReference type="GO" id="GO:0004252">
    <property type="term" value="F:serine-type endopeptidase activity"/>
    <property type="evidence" value="ECO:0007669"/>
    <property type="project" value="InterPro"/>
</dbReference>
<evidence type="ECO:0000259" key="3">
    <source>
        <dbReference type="Pfam" id="PF00326"/>
    </source>
</evidence>
<keyword evidence="2" id="KW-0645">Protease</keyword>
<evidence type="ECO:0000313" key="4">
    <source>
        <dbReference type="EMBL" id="MDH5162501.1"/>
    </source>
</evidence>
<dbReference type="InterPro" id="IPR011659">
    <property type="entry name" value="WD40"/>
</dbReference>
<protein>
    <submittedName>
        <fullName evidence="4">S9 family peptidase</fullName>
    </submittedName>
</protein>
<dbReference type="PANTHER" id="PTHR42776">
    <property type="entry name" value="SERINE PEPTIDASE S9 FAMILY MEMBER"/>
    <property type="match status" value="1"/>
</dbReference>
<dbReference type="AlphaFoldDB" id="A0AAW6T2M8"/>
<keyword evidence="1" id="KW-0378">Hydrolase</keyword>
<evidence type="ECO:0000313" key="5">
    <source>
        <dbReference type="Proteomes" id="UP001159179"/>
    </source>
</evidence>
<dbReference type="Proteomes" id="UP001159179">
    <property type="component" value="Unassembled WGS sequence"/>
</dbReference>
<dbReference type="GO" id="GO:0006508">
    <property type="term" value="P:proteolysis"/>
    <property type="evidence" value="ECO:0007669"/>
    <property type="project" value="InterPro"/>
</dbReference>
<dbReference type="SUPFAM" id="SSF69304">
    <property type="entry name" value="Tricorn protease N-terminal domain"/>
    <property type="match status" value="1"/>
</dbReference>
<comment type="caution">
    <text evidence="4">The sequence shown here is derived from an EMBL/GenBank/DDBJ whole genome shotgun (WGS) entry which is preliminary data.</text>
</comment>
<dbReference type="InterPro" id="IPR002470">
    <property type="entry name" value="Peptidase_S9A"/>
</dbReference>
<keyword evidence="2" id="KW-0720">Serine protease</keyword>
<proteinExistence type="predicted"/>
<dbReference type="SUPFAM" id="SSF53474">
    <property type="entry name" value="alpha/beta-Hydrolases"/>
    <property type="match status" value="1"/>
</dbReference>
<reference evidence="4" key="1">
    <citation type="submission" date="2023-03" db="EMBL/GenBank/DDBJ databases">
        <title>Bacterial isolates from washroom surfaces on a university campus.</title>
        <authorList>
            <person name="Holman D.B."/>
            <person name="Gzyl K.E."/>
            <person name="Taheri A.E."/>
        </authorList>
    </citation>
    <scope>NUCLEOTIDE SEQUENCE</scope>
    <source>
        <strain evidence="4">RD03</strain>
    </source>
</reference>
<dbReference type="Pfam" id="PF07676">
    <property type="entry name" value="PD40"/>
    <property type="match status" value="1"/>
</dbReference>
<dbReference type="InterPro" id="IPR029058">
    <property type="entry name" value="AB_hydrolase_fold"/>
</dbReference>
<dbReference type="PANTHER" id="PTHR42776:SF27">
    <property type="entry name" value="DIPEPTIDYL PEPTIDASE FAMILY MEMBER 6"/>
    <property type="match status" value="1"/>
</dbReference>
<dbReference type="RefSeq" id="WP_280617408.1">
    <property type="nucleotide sequence ID" value="NZ_JAROYP010000009.1"/>
</dbReference>
<evidence type="ECO:0000256" key="1">
    <source>
        <dbReference type="ARBA" id="ARBA00022801"/>
    </source>
</evidence>
<dbReference type="SUPFAM" id="SSF82171">
    <property type="entry name" value="DPP6 N-terminal domain-like"/>
    <property type="match status" value="1"/>
</dbReference>
<gene>
    <name evidence="4" type="ORF">P5X88_16325</name>
</gene>
<dbReference type="EMBL" id="JAROYP010000009">
    <property type="protein sequence ID" value="MDH5162501.1"/>
    <property type="molecule type" value="Genomic_DNA"/>
</dbReference>
<dbReference type="Gene3D" id="2.120.10.30">
    <property type="entry name" value="TolB, C-terminal domain"/>
    <property type="match status" value="1"/>
</dbReference>
<dbReference type="Gene3D" id="3.40.50.1820">
    <property type="entry name" value="alpha/beta hydrolase"/>
    <property type="match status" value="1"/>
</dbReference>
<dbReference type="InterPro" id="IPR011042">
    <property type="entry name" value="6-blade_b-propeller_TolB-like"/>
</dbReference>
<accession>A0AAW6T2M8</accession>
<evidence type="ECO:0000256" key="2">
    <source>
        <dbReference type="ARBA" id="ARBA00022825"/>
    </source>
</evidence>